<name>Q1M7J0_RHIJ3</name>
<organism evidence="1 2">
    <name type="scientific">Rhizobium johnstonii (strain DSM 114642 / LMG 32736 / 3841)</name>
    <name type="common">Rhizobium leguminosarum bv. viciae</name>
    <dbReference type="NCBI Taxonomy" id="216596"/>
    <lineage>
        <taxon>Bacteria</taxon>
        <taxon>Pseudomonadati</taxon>
        <taxon>Pseudomonadota</taxon>
        <taxon>Alphaproteobacteria</taxon>
        <taxon>Hyphomicrobiales</taxon>
        <taxon>Rhizobiaceae</taxon>
        <taxon>Rhizobium/Agrobacterium group</taxon>
        <taxon>Rhizobium</taxon>
        <taxon>Rhizobium johnstonii</taxon>
    </lineage>
</organism>
<dbReference type="EMBL" id="AM236084">
    <property type="protein sequence ID" value="CAK10542.1"/>
    <property type="molecule type" value="Genomic_DNA"/>
</dbReference>
<evidence type="ECO:0000313" key="1">
    <source>
        <dbReference type="EMBL" id="CAK10542.1"/>
    </source>
</evidence>
<accession>Q1M7J0</accession>
<geneLocation type="plasmid" evidence="1 2">
    <name>pRL10</name>
</geneLocation>
<evidence type="ECO:0000313" key="2">
    <source>
        <dbReference type="Proteomes" id="UP000006575"/>
    </source>
</evidence>
<proteinExistence type="predicted"/>
<keyword evidence="2" id="KW-1185">Reference proteome</keyword>
<dbReference type="EnsemblBacteria" id="CAK10542">
    <property type="protein sequence ID" value="CAK10542"/>
    <property type="gene ID" value="pRL100316"/>
</dbReference>
<keyword evidence="1" id="KW-0614">Plasmid</keyword>
<dbReference type="AlphaFoldDB" id="Q1M7J0"/>
<gene>
    <name evidence="1" type="ordered locus">pRL100316</name>
</gene>
<dbReference type="HOGENOM" id="CLU_2540219_0_0_5"/>
<protein>
    <submittedName>
        <fullName evidence="1">Uncharacterized protein</fullName>
    </submittedName>
</protein>
<sequence length="83" mass="9018">MANKLCFARLSIHWFPFGLRVPQNLAQLAETFDLAGTLRAEAIAQGLPIAFRKADPLRDIRPIAALANSSSGKKIGQQRNSTG</sequence>
<reference evidence="1 2" key="1">
    <citation type="journal article" date="2006" name="Genome Biol.">
        <title>The genome of Rhizobium leguminosarum has recognizable core and accessory components.</title>
        <authorList>
            <person name="Young J.W."/>
            <person name="Crossman L.C."/>
            <person name="Johnston A.W.B."/>
            <person name="Thomson N.R."/>
            <person name="Ghazoui Z.F."/>
            <person name="Hull K.H."/>
            <person name="Wexler M."/>
            <person name="Curson A.R.J."/>
            <person name="Todd J.D."/>
            <person name="Poole P.S."/>
            <person name="Mauchline T.H."/>
            <person name="East A.K."/>
            <person name="Quail M.A."/>
            <person name="Churcher C."/>
            <person name="Arrowsmith C."/>
            <person name="Cherevach A."/>
            <person name="Chillingworth T."/>
            <person name="Clarke K."/>
            <person name="Cronin A."/>
            <person name="Davis P."/>
            <person name="Fraser A."/>
            <person name="Hance Z."/>
            <person name="Hauser H."/>
            <person name="Jagels K."/>
            <person name="Moule S."/>
            <person name="Mungall K."/>
            <person name="Norbertczak H."/>
            <person name="Rabbinowitsch E."/>
            <person name="Sanders M."/>
            <person name="Simmonds M."/>
            <person name="Whitehead S."/>
            <person name="Parkhill J."/>
        </authorList>
    </citation>
    <scope>NUCLEOTIDE SEQUENCE [LARGE SCALE GENOMIC DNA]</scope>
    <source>
        <strain evidence="2">DSM 114642 / LMG 32736 / 3841</strain>
    </source>
</reference>
<dbReference type="GeneID" id="303210561"/>
<dbReference type="RefSeq" id="WP_011654343.1">
    <property type="nucleotide sequence ID" value="NC_008381.1"/>
</dbReference>
<dbReference type="Proteomes" id="UP000006575">
    <property type="component" value="Plasmid pRL10"/>
</dbReference>
<dbReference type="KEGG" id="rle:pRL100316"/>